<dbReference type="RefSeq" id="YP_238633.1">
    <property type="nucleotide sequence ID" value="NC_007021.1"/>
</dbReference>
<sequence length="79" mass="9473">MMNLKIFYEEVKQLENRKIAKEQVLLESMKTFSKLRGTLTNSQLSLDILLNYGIVEYIKYKRYLGRLQNCVVKAYKEEY</sequence>
<dbReference type="Proteomes" id="UP000503318">
    <property type="component" value="Segment"/>
</dbReference>
<organismHost>
    <name type="scientific">Twortvirus twort</name>
    <dbReference type="NCBI Taxonomy" id="55510"/>
</organismHost>
<evidence type="ECO:0000313" key="2">
    <source>
        <dbReference type="Proteomes" id="UP000503318"/>
    </source>
</evidence>
<dbReference type="KEGG" id="vg:5130459"/>
<accession>A0A6H0X5G9</accession>
<organism evidence="1 2">
    <name type="scientific">Staphylococcus phage Twort (strain DSM 17442 / HER 48)</name>
    <name type="common">Bacteriophage Twort</name>
    <dbReference type="NCBI Taxonomy" id="2908167"/>
    <lineage>
        <taxon>Viruses</taxon>
        <taxon>Duplodnaviria</taxon>
        <taxon>Heunggongvirae</taxon>
        <taxon>Uroviricota</taxon>
        <taxon>Caudoviricetes</taxon>
        <taxon>Herelleviridae</taxon>
        <taxon>Twortvirinae</taxon>
        <taxon>Twortvirus</taxon>
        <taxon>Twortvirus twort</taxon>
    </lineage>
</organism>
<gene>
    <name evidence="1" type="ORF">TwortDSMZ_172</name>
</gene>
<proteinExistence type="predicted"/>
<evidence type="ECO:0000313" key="1">
    <source>
        <dbReference type="EMBL" id="QIW89170.1"/>
    </source>
</evidence>
<dbReference type="SMR" id="A0A6H0X5G9"/>
<dbReference type="EMBL" id="MT151386">
    <property type="protein sequence ID" value="QIW89170.1"/>
    <property type="molecule type" value="Genomic_DNA"/>
</dbReference>
<protein>
    <submittedName>
        <fullName evidence="1">Uncharacterized protein</fullName>
    </submittedName>
</protein>
<name>A0A6H0X5G9_BPTWO</name>
<reference evidence="1 2" key="1">
    <citation type="submission" date="2020-03" db="EMBL/GenBank/DDBJ databases">
        <title>Variable regions in the genome of staphylococcal bacteriophage Twort.</title>
        <authorList>
            <person name="Glowacka-Rutkowska A."/>
            <person name="Gawor J."/>
            <person name="Lobocka M."/>
        </authorList>
    </citation>
    <scope>NUCLEOTIDE SEQUENCE [LARGE SCALE GENOMIC DNA]</scope>
</reference>